<protein>
    <submittedName>
        <fullName evidence="1">Uncharacterized protein</fullName>
    </submittedName>
</protein>
<name>A0A0J8S8N1_COCIT</name>
<dbReference type="Proteomes" id="UP000054563">
    <property type="component" value="Unassembled WGS sequence"/>
</dbReference>
<organism evidence="1 2">
    <name type="scientific">Coccidioides immitis H538.4</name>
    <dbReference type="NCBI Taxonomy" id="396776"/>
    <lineage>
        <taxon>Eukaryota</taxon>
        <taxon>Fungi</taxon>
        <taxon>Dikarya</taxon>
        <taxon>Ascomycota</taxon>
        <taxon>Pezizomycotina</taxon>
        <taxon>Eurotiomycetes</taxon>
        <taxon>Eurotiomycetidae</taxon>
        <taxon>Onygenales</taxon>
        <taxon>Onygenaceae</taxon>
        <taxon>Coccidioides</taxon>
    </lineage>
</organism>
<dbReference type="AlphaFoldDB" id="A0A0J8S8N1"/>
<evidence type="ECO:0000313" key="1">
    <source>
        <dbReference type="EMBL" id="KMU92739.1"/>
    </source>
</evidence>
<sequence>MSLQEIETLISEKGIQLQLLQKEMMKQITFGDQFEQKPTSRMAAIFYYHSIWQF</sequence>
<dbReference type="VEuPathDB" id="FungiDB:CIHG_10518"/>
<proteinExistence type="predicted"/>
<gene>
    <name evidence="1" type="ORF">CIHG_10518</name>
</gene>
<evidence type="ECO:0000313" key="2">
    <source>
        <dbReference type="Proteomes" id="UP000054563"/>
    </source>
</evidence>
<accession>A0A0J8S8N1</accession>
<reference evidence="2" key="1">
    <citation type="journal article" date="2010" name="Genome Res.">
        <title>Population genomic sequencing of Coccidioides fungi reveals recent hybridization and transposon control.</title>
        <authorList>
            <person name="Neafsey D.E."/>
            <person name="Barker B.M."/>
            <person name="Sharpton T.J."/>
            <person name="Stajich J.E."/>
            <person name="Park D.J."/>
            <person name="Whiston E."/>
            <person name="Hung C.-Y."/>
            <person name="McMahan C."/>
            <person name="White J."/>
            <person name="Sykes S."/>
            <person name="Heiman D."/>
            <person name="Young S."/>
            <person name="Zeng Q."/>
            <person name="Abouelleil A."/>
            <person name="Aftuck L."/>
            <person name="Bessette D."/>
            <person name="Brown A."/>
            <person name="FitzGerald M."/>
            <person name="Lui A."/>
            <person name="Macdonald J.P."/>
            <person name="Priest M."/>
            <person name="Orbach M.J."/>
            <person name="Galgiani J.N."/>
            <person name="Kirkland T.N."/>
            <person name="Cole G.T."/>
            <person name="Birren B.W."/>
            <person name="Henn M.R."/>
            <person name="Taylor J.W."/>
            <person name="Rounsley S.D."/>
        </authorList>
    </citation>
    <scope>NUCLEOTIDE SEQUENCE [LARGE SCALE GENOMIC DNA]</scope>
    <source>
        <strain evidence="2">H538.4</strain>
    </source>
</reference>
<dbReference type="EMBL" id="DS017211">
    <property type="protein sequence ID" value="KMU92739.1"/>
    <property type="molecule type" value="Genomic_DNA"/>
</dbReference>